<dbReference type="EMBL" id="JGZR01000007">
    <property type="protein sequence ID" value="KFJ02953.1"/>
    <property type="molecule type" value="Genomic_DNA"/>
</dbReference>
<comment type="subcellular location">
    <subcellularLocation>
        <location evidence="1">Cell membrane</location>
        <topology evidence="1">Multi-pass membrane protein</topology>
    </subcellularLocation>
</comment>
<dbReference type="STRING" id="77635.BISU_0879"/>
<evidence type="ECO:0000313" key="9">
    <source>
        <dbReference type="Proteomes" id="UP000029055"/>
    </source>
</evidence>
<evidence type="ECO:0000259" key="7">
    <source>
        <dbReference type="Pfam" id="PF12698"/>
    </source>
</evidence>
<dbReference type="AlphaFoldDB" id="A0A087E5A2"/>
<evidence type="ECO:0000313" key="8">
    <source>
        <dbReference type="EMBL" id="KFJ02953.1"/>
    </source>
</evidence>
<feature type="transmembrane region" description="Helical" evidence="6">
    <location>
        <begin position="228"/>
        <end position="250"/>
    </location>
</feature>
<protein>
    <submittedName>
        <fullName evidence="8">ABC permease</fullName>
    </submittedName>
</protein>
<feature type="transmembrane region" description="Helical" evidence="6">
    <location>
        <begin position="18"/>
        <end position="41"/>
    </location>
</feature>
<organism evidence="8 9">
    <name type="scientific">Bifidobacterium subtile</name>
    <dbReference type="NCBI Taxonomy" id="77635"/>
    <lineage>
        <taxon>Bacteria</taxon>
        <taxon>Bacillati</taxon>
        <taxon>Actinomycetota</taxon>
        <taxon>Actinomycetes</taxon>
        <taxon>Bifidobacteriales</taxon>
        <taxon>Bifidobacteriaceae</taxon>
        <taxon>Bifidobacterium</taxon>
    </lineage>
</organism>
<sequence>MSTFNTAMRIVWRHKSYLLIYLVGLSVMMVAMLLGTVGGGARTADGTPSYAPRRAQVAVVDRDGNRGGVAQGLREYLSASADLIDVDDTTQSLQDAVTTNRVDYVLIIPNGYVRNFADKAAQGEAIEPLDTVTSYTSAVGAMANMRVQGFFASLRTAYLAQIAGANGVVAGDIATANAPAAVTDMAKAVAQVVRTAKGPQARTQVKVVQAEGEASRYAKRVYASGLKFGGYPIVASMIMVISLVVGIFGLPETRRRASASPLKPLESSVSLLSACAVVGIGTALYYLALCLGPVGYLGGDLAAIGAGPVLMGAGTMLAYIVVAISIGFVLGQFGVSEGSANGFANIVGLIIVFTSGIWFDPSMMPATLIAVGKMLPGWWYADAIDRALGTGAYLGEAANVAGWASSTALMLLFAFALLCIGLAVGAVRRRRPGTTAAGVTVLSTVV</sequence>
<dbReference type="InterPro" id="IPR051449">
    <property type="entry name" value="ABC-2_transporter_component"/>
</dbReference>
<name>A0A087E5A2_9BIFI</name>
<keyword evidence="4 6" id="KW-1133">Transmembrane helix</keyword>
<dbReference type="GO" id="GO:0005886">
    <property type="term" value="C:plasma membrane"/>
    <property type="evidence" value="ECO:0007669"/>
    <property type="project" value="UniProtKB-SubCell"/>
</dbReference>
<feature type="transmembrane region" description="Helical" evidence="6">
    <location>
        <begin position="271"/>
        <end position="297"/>
    </location>
</feature>
<dbReference type="InterPro" id="IPR013525">
    <property type="entry name" value="ABC2_TM"/>
</dbReference>
<dbReference type="GO" id="GO:0140359">
    <property type="term" value="F:ABC-type transporter activity"/>
    <property type="evidence" value="ECO:0007669"/>
    <property type="project" value="InterPro"/>
</dbReference>
<comment type="caution">
    <text evidence="8">The sequence shown here is derived from an EMBL/GenBank/DDBJ whole genome shotgun (WGS) entry which is preliminary data.</text>
</comment>
<evidence type="ECO:0000256" key="2">
    <source>
        <dbReference type="ARBA" id="ARBA00022475"/>
    </source>
</evidence>
<keyword evidence="9" id="KW-1185">Reference proteome</keyword>
<dbReference type="PANTHER" id="PTHR30294">
    <property type="entry name" value="MEMBRANE COMPONENT OF ABC TRANSPORTER YHHJ-RELATED"/>
    <property type="match status" value="1"/>
</dbReference>
<keyword evidence="3 6" id="KW-0812">Transmembrane</keyword>
<gene>
    <name evidence="8" type="ORF">BISU_0879</name>
</gene>
<dbReference type="eggNOG" id="COG0842">
    <property type="taxonomic scope" value="Bacteria"/>
</dbReference>
<evidence type="ECO:0000256" key="1">
    <source>
        <dbReference type="ARBA" id="ARBA00004651"/>
    </source>
</evidence>
<keyword evidence="5 6" id="KW-0472">Membrane</keyword>
<dbReference type="Pfam" id="PF12698">
    <property type="entry name" value="ABC2_membrane_3"/>
    <property type="match status" value="1"/>
</dbReference>
<accession>A0A087E5A2</accession>
<dbReference type="Proteomes" id="UP000029055">
    <property type="component" value="Unassembled WGS sequence"/>
</dbReference>
<feature type="domain" description="ABC-2 type transporter transmembrane" evidence="7">
    <location>
        <begin position="16"/>
        <end position="423"/>
    </location>
</feature>
<evidence type="ECO:0000256" key="5">
    <source>
        <dbReference type="ARBA" id="ARBA00023136"/>
    </source>
</evidence>
<evidence type="ECO:0000256" key="3">
    <source>
        <dbReference type="ARBA" id="ARBA00022692"/>
    </source>
</evidence>
<feature type="transmembrane region" description="Helical" evidence="6">
    <location>
        <begin position="342"/>
        <end position="359"/>
    </location>
</feature>
<evidence type="ECO:0000256" key="6">
    <source>
        <dbReference type="SAM" id="Phobius"/>
    </source>
</evidence>
<keyword evidence="2" id="KW-1003">Cell membrane</keyword>
<dbReference type="OrthoDB" id="3190494at2"/>
<feature type="transmembrane region" description="Helical" evidence="6">
    <location>
        <begin position="403"/>
        <end position="427"/>
    </location>
</feature>
<dbReference type="PANTHER" id="PTHR30294:SF29">
    <property type="entry name" value="MULTIDRUG ABC TRANSPORTER PERMEASE YBHS-RELATED"/>
    <property type="match status" value="1"/>
</dbReference>
<evidence type="ECO:0000256" key="4">
    <source>
        <dbReference type="ARBA" id="ARBA00022989"/>
    </source>
</evidence>
<feature type="transmembrane region" description="Helical" evidence="6">
    <location>
        <begin position="309"/>
        <end position="330"/>
    </location>
</feature>
<proteinExistence type="predicted"/>
<dbReference type="Gene3D" id="3.40.1710.10">
    <property type="entry name" value="abc type-2 transporter like domain"/>
    <property type="match status" value="1"/>
</dbReference>
<reference evidence="8 9" key="1">
    <citation type="submission" date="2014-03" db="EMBL/GenBank/DDBJ databases">
        <title>Genomics of Bifidobacteria.</title>
        <authorList>
            <person name="Ventura M."/>
            <person name="Milani C."/>
            <person name="Lugli G.A."/>
        </authorList>
    </citation>
    <scope>NUCLEOTIDE SEQUENCE [LARGE SCALE GENOMIC DNA]</scope>
    <source>
        <strain evidence="8 9">LMG 11597</strain>
    </source>
</reference>
<dbReference type="RefSeq" id="WP_081672609.1">
    <property type="nucleotide sequence ID" value="NZ_CP062939.1"/>
</dbReference>